<feature type="transmembrane region" description="Helical" evidence="1">
    <location>
        <begin position="165"/>
        <end position="186"/>
    </location>
</feature>
<feature type="transmembrane region" description="Helical" evidence="1">
    <location>
        <begin position="224"/>
        <end position="251"/>
    </location>
</feature>
<dbReference type="OrthoDB" id="1143019at2"/>
<evidence type="ECO:0008006" key="4">
    <source>
        <dbReference type="Google" id="ProtNLM"/>
    </source>
</evidence>
<protein>
    <recommendedName>
        <fullName evidence="4">DUF3667 domain-containing protein</fullName>
    </recommendedName>
</protein>
<feature type="transmembrane region" description="Helical" evidence="1">
    <location>
        <begin position="192"/>
        <end position="212"/>
    </location>
</feature>
<sequence>MNCKNCKRALSLEDKYCNECGAKVINHRLTLKHFFSETVENMFSIDTNKPLRTVVDLILKPAKVIGGYIDGVRKKYLNPFAFFTLAITLSGLYYYLINNVFSELLEGTMNFGKVQTEGEKEMTKNMFDTIFEYQTFIFFLSIPLLALISRLVFLKNKKYNYTEHLIINLYAYSLTSIIMVLFYLATLWNVNLYIAANLFGMLFLFSYYLYALQQLYQLNVSQTILKFVLFGFIFLLILIIVNVILIAGGAYDDLFEQINKQAELQKSTSYIASSVINWTS</sequence>
<evidence type="ECO:0000256" key="1">
    <source>
        <dbReference type="SAM" id="Phobius"/>
    </source>
</evidence>
<comment type="caution">
    <text evidence="2">The sequence shown here is derived from an EMBL/GenBank/DDBJ whole genome shotgun (WGS) entry which is preliminary data.</text>
</comment>
<dbReference type="RefSeq" id="WP_151674104.1">
    <property type="nucleotide sequence ID" value="NZ_BKCG01000004.1"/>
</dbReference>
<feature type="transmembrane region" description="Helical" evidence="1">
    <location>
        <begin position="76"/>
        <end position="96"/>
    </location>
</feature>
<organism evidence="2 3">
    <name type="scientific">Patiriisocius marinus</name>
    <dbReference type="NCBI Taxonomy" id="1397112"/>
    <lineage>
        <taxon>Bacteria</taxon>
        <taxon>Pseudomonadati</taxon>
        <taxon>Bacteroidota</taxon>
        <taxon>Flavobacteriia</taxon>
        <taxon>Flavobacteriales</taxon>
        <taxon>Flavobacteriaceae</taxon>
        <taxon>Patiriisocius</taxon>
    </lineage>
</organism>
<dbReference type="EMBL" id="BKCG01000004">
    <property type="protein sequence ID" value="GER59644.1"/>
    <property type="molecule type" value="Genomic_DNA"/>
</dbReference>
<name>A0A5J4IXF5_9FLAO</name>
<dbReference type="InterPro" id="IPR022134">
    <property type="entry name" value="DUF3667"/>
</dbReference>
<keyword evidence="1" id="KW-0812">Transmembrane</keyword>
<keyword evidence="1" id="KW-1133">Transmembrane helix</keyword>
<accession>A0A5J4IXF5</accession>
<dbReference type="Proteomes" id="UP000326509">
    <property type="component" value="Unassembled WGS sequence"/>
</dbReference>
<evidence type="ECO:0000313" key="2">
    <source>
        <dbReference type="EMBL" id="GER59644.1"/>
    </source>
</evidence>
<feature type="transmembrane region" description="Helical" evidence="1">
    <location>
        <begin position="133"/>
        <end position="153"/>
    </location>
</feature>
<gene>
    <name evidence="2" type="ORF">ULMA_17520</name>
</gene>
<dbReference type="AlphaFoldDB" id="A0A5J4IXF5"/>
<reference evidence="2 3" key="1">
    <citation type="submission" date="2019-08" db="EMBL/GenBank/DDBJ databases">
        <title>Draft genome sequence of Ulvibacter marinus type strain NBRC 109484.</title>
        <authorList>
            <person name="Kawano K."/>
            <person name="Ushijima N."/>
            <person name="Kihara M."/>
            <person name="Itoh H."/>
        </authorList>
    </citation>
    <scope>NUCLEOTIDE SEQUENCE [LARGE SCALE GENOMIC DNA]</scope>
    <source>
        <strain evidence="2 3">NBRC 109484</strain>
    </source>
</reference>
<keyword evidence="1" id="KW-0472">Membrane</keyword>
<keyword evidence="3" id="KW-1185">Reference proteome</keyword>
<evidence type="ECO:0000313" key="3">
    <source>
        <dbReference type="Proteomes" id="UP000326509"/>
    </source>
</evidence>
<dbReference type="Pfam" id="PF12412">
    <property type="entry name" value="DUF3667"/>
    <property type="match status" value="1"/>
</dbReference>
<proteinExistence type="predicted"/>